<evidence type="ECO:0000256" key="6">
    <source>
        <dbReference type="SAM" id="MobiDB-lite"/>
    </source>
</evidence>
<feature type="domain" description="TF-B3" evidence="7">
    <location>
        <begin position="228"/>
        <end position="324"/>
    </location>
</feature>
<comment type="subcellular location">
    <subcellularLocation>
        <location evidence="1">Nucleus</location>
    </subcellularLocation>
</comment>
<comment type="caution">
    <text evidence="8">The sequence shown here is derived from an EMBL/GenBank/DDBJ whole genome shotgun (WGS) entry which is preliminary data.</text>
</comment>
<keyword evidence="2" id="KW-0805">Transcription regulation</keyword>
<feature type="compositionally biased region" description="Acidic residues" evidence="6">
    <location>
        <begin position="368"/>
        <end position="425"/>
    </location>
</feature>
<feature type="domain" description="TF-B3" evidence="7">
    <location>
        <begin position="40"/>
        <end position="133"/>
    </location>
</feature>
<accession>A0AAV7DYV8</accession>
<dbReference type="Proteomes" id="UP000825729">
    <property type="component" value="Unassembled WGS sequence"/>
</dbReference>
<dbReference type="AlphaFoldDB" id="A0AAV7DYV8"/>
<dbReference type="GO" id="GO:0003677">
    <property type="term" value="F:DNA binding"/>
    <property type="evidence" value="ECO:0007669"/>
    <property type="project" value="UniProtKB-KW"/>
</dbReference>
<feature type="region of interest" description="Disordered" evidence="6">
    <location>
        <begin position="352"/>
        <end position="437"/>
    </location>
</feature>
<reference evidence="8 9" key="1">
    <citation type="submission" date="2021-07" db="EMBL/GenBank/DDBJ databases">
        <title>The Aristolochia fimbriata genome: insights into angiosperm evolution, floral development and chemical biosynthesis.</title>
        <authorList>
            <person name="Jiao Y."/>
        </authorList>
    </citation>
    <scope>NUCLEOTIDE SEQUENCE [LARGE SCALE GENOMIC DNA]</scope>
    <source>
        <strain evidence="8">IBCAS-2021</strain>
        <tissue evidence="8">Leaf</tissue>
    </source>
</reference>
<dbReference type="Gene3D" id="2.40.330.10">
    <property type="entry name" value="DNA-binding pseudobarrel domain"/>
    <property type="match status" value="3"/>
</dbReference>
<sequence length="629" mass="71787">MSTSTSDNMWETTVGLEFQMGGKCEECEWRERFYWNRMESWRFLVALPNDFSQRLKLPKEFAKHVGKRLPHSVLLTGPALMAFPVSVTAKYGEVFFGNGWDKFAERNCLAEGDTLLFNCKGVSNFDVMVFDKSTGCEKLASLFAGNCGCARNHNSPHEAVSVQPNCSTGDTEQRTAFVPAKTSQRMTDEYLLKRYHLFYWSSRRVVTEDEKARPVQLAHAATPPNPSFVVAMVPTHVTYKFIMTIPTAFVRSHLRRLPPSTFTLSIHGSPKEWIVSYVKGIACALGGTGWMKFVWDNNLEENDALLFELDLQRRNFVVQIFRVVEQTVPLIWVGKEPKFGLHGSRFSSIADKKRKTRAGSSSIPVNPEEFEEDEEEGEEEEETEAEEEEEEETEAEEEEVEDEEEEVEEEEEEAEEEDNTVEDNEAPANDRCSPYPFIIKSGRRPVTEEEEERAIMAARSVQPANPYFLLIMRKSHVSKRYYLTIPSPFVKANPAIFMETSQPVFLRTSSGRTHLVFSARRRGNYQRVFDKGWSDFVLKNNLEQGDMLVFEHCNTEAKTTFDVRLFRVVEDRVVEDAVPSKKTCKNQITNKRPKINVTQAEMPGRKTNGSTSGPIPEVIVPKCEDESSL</sequence>
<keyword evidence="4" id="KW-0804">Transcription</keyword>
<dbReference type="GO" id="GO:0005634">
    <property type="term" value="C:nucleus"/>
    <property type="evidence" value="ECO:0007669"/>
    <property type="project" value="UniProtKB-SubCell"/>
</dbReference>
<dbReference type="PANTHER" id="PTHR31391">
    <property type="entry name" value="B3 DOMAIN-CONTAINING PROTEIN OS11G0197600-RELATED"/>
    <property type="match status" value="1"/>
</dbReference>
<dbReference type="InterPro" id="IPR003340">
    <property type="entry name" value="B3_DNA-bd"/>
</dbReference>
<keyword evidence="5" id="KW-0539">Nucleus</keyword>
<dbReference type="InterPro" id="IPR015300">
    <property type="entry name" value="DNA-bd_pseudobarrel_sf"/>
</dbReference>
<gene>
    <name evidence="8" type="ORF">H6P81_020941</name>
</gene>
<evidence type="ECO:0000313" key="9">
    <source>
        <dbReference type="Proteomes" id="UP000825729"/>
    </source>
</evidence>
<feature type="domain" description="TF-B3" evidence="7">
    <location>
        <begin position="468"/>
        <end position="569"/>
    </location>
</feature>
<dbReference type="SMART" id="SM01019">
    <property type="entry name" value="B3"/>
    <property type="match status" value="3"/>
</dbReference>
<dbReference type="SUPFAM" id="SSF101936">
    <property type="entry name" value="DNA-binding pseudobarrel domain"/>
    <property type="match status" value="3"/>
</dbReference>
<evidence type="ECO:0000313" key="8">
    <source>
        <dbReference type="EMBL" id="KAG9440776.1"/>
    </source>
</evidence>
<evidence type="ECO:0000256" key="5">
    <source>
        <dbReference type="ARBA" id="ARBA00023242"/>
    </source>
</evidence>
<evidence type="ECO:0000256" key="2">
    <source>
        <dbReference type="ARBA" id="ARBA00023015"/>
    </source>
</evidence>
<dbReference type="CDD" id="cd10017">
    <property type="entry name" value="B3_DNA"/>
    <property type="match status" value="3"/>
</dbReference>
<keyword evidence="9" id="KW-1185">Reference proteome</keyword>
<evidence type="ECO:0000259" key="7">
    <source>
        <dbReference type="PROSITE" id="PS50863"/>
    </source>
</evidence>
<protein>
    <recommendedName>
        <fullName evidence="7">TF-B3 domain-containing protein</fullName>
    </recommendedName>
</protein>
<evidence type="ECO:0000256" key="4">
    <source>
        <dbReference type="ARBA" id="ARBA00023163"/>
    </source>
</evidence>
<name>A0AAV7DYV8_ARIFI</name>
<feature type="region of interest" description="Disordered" evidence="6">
    <location>
        <begin position="596"/>
        <end position="629"/>
    </location>
</feature>
<dbReference type="PROSITE" id="PS50863">
    <property type="entry name" value="B3"/>
    <property type="match status" value="3"/>
</dbReference>
<dbReference type="PANTHER" id="PTHR31391:SF157">
    <property type="entry name" value="B3 DOMAIN-CONTAINING PROTEIN REM16"/>
    <property type="match status" value="1"/>
</dbReference>
<dbReference type="EMBL" id="JAINDJ010000008">
    <property type="protein sequence ID" value="KAG9440776.1"/>
    <property type="molecule type" value="Genomic_DNA"/>
</dbReference>
<proteinExistence type="predicted"/>
<organism evidence="8 9">
    <name type="scientific">Aristolochia fimbriata</name>
    <name type="common">White veined hardy Dutchman's pipe vine</name>
    <dbReference type="NCBI Taxonomy" id="158543"/>
    <lineage>
        <taxon>Eukaryota</taxon>
        <taxon>Viridiplantae</taxon>
        <taxon>Streptophyta</taxon>
        <taxon>Embryophyta</taxon>
        <taxon>Tracheophyta</taxon>
        <taxon>Spermatophyta</taxon>
        <taxon>Magnoliopsida</taxon>
        <taxon>Magnoliidae</taxon>
        <taxon>Piperales</taxon>
        <taxon>Aristolochiaceae</taxon>
        <taxon>Aristolochia</taxon>
    </lineage>
</organism>
<dbReference type="InterPro" id="IPR044837">
    <property type="entry name" value="REM16-like"/>
</dbReference>
<dbReference type="Pfam" id="PF02362">
    <property type="entry name" value="B3"/>
    <property type="match status" value="3"/>
</dbReference>
<keyword evidence="3" id="KW-0238">DNA-binding</keyword>
<evidence type="ECO:0000256" key="1">
    <source>
        <dbReference type="ARBA" id="ARBA00004123"/>
    </source>
</evidence>
<evidence type="ECO:0000256" key="3">
    <source>
        <dbReference type="ARBA" id="ARBA00023125"/>
    </source>
</evidence>